<feature type="compositionally biased region" description="Polar residues" evidence="1">
    <location>
        <begin position="148"/>
        <end position="165"/>
    </location>
</feature>
<dbReference type="OrthoDB" id="31170at2759"/>
<reference evidence="3" key="1">
    <citation type="submission" date="2019-09" db="EMBL/GenBank/DDBJ databases">
        <title>Bird 10,000 Genomes (B10K) Project - Family phase.</title>
        <authorList>
            <person name="Zhang G."/>
        </authorList>
    </citation>
    <scope>NUCLEOTIDE SEQUENCE</scope>
    <source>
        <strain evidence="3">B10K-CU-031-38</strain>
    </source>
</reference>
<dbReference type="InterPro" id="IPR038023">
    <property type="entry name" value="VASP_sf"/>
</dbReference>
<evidence type="ECO:0000313" key="4">
    <source>
        <dbReference type="Proteomes" id="UP000657035"/>
    </source>
</evidence>
<evidence type="ECO:0000256" key="1">
    <source>
        <dbReference type="SAM" id="MobiDB-lite"/>
    </source>
</evidence>
<dbReference type="GO" id="GO:0030838">
    <property type="term" value="P:positive regulation of actin filament polymerization"/>
    <property type="evidence" value="ECO:0007669"/>
    <property type="project" value="TreeGrafter"/>
</dbReference>
<feature type="region of interest" description="Disordered" evidence="1">
    <location>
        <begin position="30"/>
        <end position="165"/>
    </location>
</feature>
<dbReference type="CDD" id="cd22185">
    <property type="entry name" value="WH2_hVASP-like"/>
    <property type="match status" value="1"/>
</dbReference>
<proteinExistence type="predicted"/>
<comment type="caution">
    <text evidence="3">The sequence shown here is derived from an EMBL/GenBank/DDBJ whole genome shotgun (WGS) entry which is preliminary data.</text>
</comment>
<dbReference type="GO" id="GO:0017124">
    <property type="term" value="F:SH3 domain binding"/>
    <property type="evidence" value="ECO:0007669"/>
    <property type="project" value="TreeGrafter"/>
</dbReference>
<dbReference type="SUPFAM" id="SSF118370">
    <property type="entry name" value="Vasodilator-stimulated phosphoprotein, VASP, tetramerisation domain"/>
    <property type="match status" value="1"/>
</dbReference>
<gene>
    <name evidence="3" type="primary">Evl_1</name>
    <name evidence="3" type="ORF">ANHANH_R14617</name>
</gene>
<name>A0A851PSI4_ANHAN</name>
<protein>
    <submittedName>
        <fullName evidence="3">EVL protein</fullName>
    </submittedName>
</protein>
<organism evidence="3 4">
    <name type="scientific">Anhinga anhinga</name>
    <name type="common">Anhinga</name>
    <name type="synonym">Plotus anhinga</name>
    <dbReference type="NCBI Taxonomy" id="56067"/>
    <lineage>
        <taxon>Eukaryota</taxon>
        <taxon>Metazoa</taxon>
        <taxon>Chordata</taxon>
        <taxon>Craniata</taxon>
        <taxon>Vertebrata</taxon>
        <taxon>Euteleostomi</taxon>
        <taxon>Archelosauria</taxon>
        <taxon>Archosauria</taxon>
        <taxon>Dinosauria</taxon>
        <taxon>Saurischia</taxon>
        <taxon>Theropoda</taxon>
        <taxon>Coelurosauria</taxon>
        <taxon>Aves</taxon>
        <taxon>Neognathae</taxon>
        <taxon>Neoaves</taxon>
        <taxon>Aequornithes</taxon>
        <taxon>Suliformes</taxon>
        <taxon>Anhingidae</taxon>
        <taxon>Anhinga</taxon>
    </lineage>
</organism>
<feature type="non-terminal residue" evidence="3">
    <location>
        <position position="213"/>
    </location>
</feature>
<feature type="compositionally biased region" description="Low complexity" evidence="1">
    <location>
        <begin position="98"/>
        <end position="116"/>
    </location>
</feature>
<dbReference type="GO" id="GO:0008154">
    <property type="term" value="P:actin polymerization or depolymerization"/>
    <property type="evidence" value="ECO:0007669"/>
    <property type="project" value="TreeGrafter"/>
</dbReference>
<dbReference type="FunFam" id="1.20.5.1160:FF:000004">
    <property type="entry name" value="Enah/Vasp-like, isoform CRA_a"/>
    <property type="match status" value="1"/>
</dbReference>
<dbReference type="PANTHER" id="PTHR11202">
    <property type="entry name" value="SPROUTY-RELATED, EVH1 DOMAIN-CONTAINING PROTEIN FAMILY MEMBER"/>
    <property type="match status" value="1"/>
</dbReference>
<dbReference type="Proteomes" id="UP000657035">
    <property type="component" value="Unassembled WGS sequence"/>
</dbReference>
<evidence type="ECO:0000259" key="2">
    <source>
        <dbReference type="Pfam" id="PF08776"/>
    </source>
</evidence>
<evidence type="ECO:0000313" key="3">
    <source>
        <dbReference type="EMBL" id="NXC70713.1"/>
    </source>
</evidence>
<dbReference type="AlphaFoldDB" id="A0A851PSI4"/>
<dbReference type="Gene3D" id="1.20.5.1160">
    <property type="entry name" value="Vasodilator-stimulated phosphoprotein"/>
    <property type="match status" value="1"/>
</dbReference>
<dbReference type="GO" id="GO:0005522">
    <property type="term" value="F:profilin binding"/>
    <property type="evidence" value="ECO:0007669"/>
    <property type="project" value="TreeGrafter"/>
</dbReference>
<dbReference type="EMBL" id="WBMU01001399">
    <property type="protein sequence ID" value="NXC70713.1"/>
    <property type="molecule type" value="Genomic_DNA"/>
</dbReference>
<feature type="domain" description="VASP tetramerisation" evidence="2">
    <location>
        <begin position="175"/>
        <end position="206"/>
    </location>
</feature>
<dbReference type="Pfam" id="PF08776">
    <property type="entry name" value="VASP_tetra"/>
    <property type="match status" value="1"/>
</dbReference>
<sequence>LPAGAGQGAGTEDGPVSGLAAALAGVKLRRVQQPEDGSRGSSLFGVSKSNAKRTCSGGGGGGLMEEMNKLLAKRRKAALQSDKSADKKEEERQNDDASTSPSPSTQGPTQQQQNPSYSGKKPWERSNPVEKPVSSLFSRNPAVVKSCEAQSPTQSHVSSRMKPVSNSNDVAMDALDFDRMKQEILEEVVRELHKVKEEIIEAIRQESSRISTT</sequence>
<dbReference type="InterPro" id="IPR014885">
    <property type="entry name" value="VASP_tetra"/>
</dbReference>
<dbReference type="PANTHER" id="PTHR11202:SF4">
    <property type="entry name" value="ENA_VASP-LIKE PROTEIN"/>
    <property type="match status" value="1"/>
</dbReference>
<feature type="compositionally biased region" description="Basic and acidic residues" evidence="1">
    <location>
        <begin position="83"/>
        <end position="95"/>
    </location>
</feature>
<accession>A0A851PSI4</accession>
<keyword evidence="4" id="KW-1185">Reference proteome</keyword>
<feature type="non-terminal residue" evidence="3">
    <location>
        <position position="1"/>
    </location>
</feature>